<dbReference type="InterPro" id="IPR003961">
    <property type="entry name" value="FN3_dom"/>
</dbReference>
<proteinExistence type="predicted"/>
<dbReference type="CDD" id="cd00063">
    <property type="entry name" value="FN3"/>
    <property type="match status" value="1"/>
</dbReference>
<protein>
    <recommendedName>
        <fullName evidence="1">Fibronectin type-III domain-containing protein</fullName>
    </recommendedName>
</protein>
<dbReference type="Gene3D" id="2.60.40.10">
    <property type="entry name" value="Immunoglobulins"/>
    <property type="match status" value="1"/>
</dbReference>
<dbReference type="PROSITE" id="PS50853">
    <property type="entry name" value="FN3"/>
    <property type="match status" value="1"/>
</dbReference>
<dbReference type="PROSITE" id="PS51257">
    <property type="entry name" value="PROKAR_LIPOPROTEIN"/>
    <property type="match status" value="1"/>
</dbReference>
<feature type="domain" description="Fibronectin type-III" evidence="1">
    <location>
        <begin position="39"/>
        <end position="128"/>
    </location>
</feature>
<keyword evidence="3" id="KW-1185">Reference proteome</keyword>
<gene>
    <name evidence="2" type="ORF">JKG61_15555</name>
</gene>
<dbReference type="SUPFAM" id="SSF49265">
    <property type="entry name" value="Fibronectin type III"/>
    <property type="match status" value="1"/>
</dbReference>
<evidence type="ECO:0000313" key="3">
    <source>
        <dbReference type="Proteomes" id="UP000625283"/>
    </source>
</evidence>
<dbReference type="Proteomes" id="UP000625283">
    <property type="component" value="Unassembled WGS sequence"/>
</dbReference>
<sequence length="479" mass="52817">MNITKLLRDGLLFITFCVGLQSCKTDKDMEISSAFQNYTPEKVQLLEYNSKSITIAWDFIKDARSYTVQLLSSPDSDYPLYTYTTDDEDYYEFASLNPRQSYYARVRANYPNSATSNWIYVQQNSEKARIIPQYGIVDQDFEIIYIKNIQASNSTLTAEWSFTDFANMDSEITKSFDLYLYKDPACTDLEISWKNITGIFAASTTSLPKPLRFTFSGLAANTSYYLKVKDNASSFETPAFAMKTANSASIQVASNPTVTGDVILHQDFRNFIHGGDILFKAGGYNATTAAGRAQWHKAQGDNPVNTDLGQSFCDLGAEFNVFDGGNVTIDYTKGVGMEGWGKSGNTSTRPGYIKIGGSGAVGILYTPILSYSGNLKTVEVSFKAAVYSEGLNNYCDKIVIENIEGSQFSAKGAISNLASVIKKDSKALDISDAIGKFENYTVTLTNVSPNSRIAFSSDPSGTSTNKTRFLIDDIIIKLK</sequence>
<evidence type="ECO:0000259" key="1">
    <source>
        <dbReference type="PROSITE" id="PS50853"/>
    </source>
</evidence>
<reference evidence="2 3" key="1">
    <citation type="submission" date="2021-01" db="EMBL/GenBank/DDBJ databases">
        <title>C459-1 draft genome sequence.</title>
        <authorList>
            <person name="Zhang X.-F."/>
        </authorList>
    </citation>
    <scope>NUCLEOTIDE SEQUENCE [LARGE SCALE GENOMIC DNA]</scope>
    <source>
        <strain evidence="3">C459-1</strain>
    </source>
</reference>
<organism evidence="2 3">
    <name type="scientific">Sphingobacterium faecale</name>
    <dbReference type="NCBI Taxonomy" id="2803775"/>
    <lineage>
        <taxon>Bacteria</taxon>
        <taxon>Pseudomonadati</taxon>
        <taxon>Bacteroidota</taxon>
        <taxon>Sphingobacteriia</taxon>
        <taxon>Sphingobacteriales</taxon>
        <taxon>Sphingobacteriaceae</taxon>
        <taxon>Sphingobacterium</taxon>
    </lineage>
</organism>
<evidence type="ECO:0000313" key="2">
    <source>
        <dbReference type="EMBL" id="MBL1410169.1"/>
    </source>
</evidence>
<accession>A0ABS1R7H5</accession>
<dbReference type="InterPro" id="IPR036116">
    <property type="entry name" value="FN3_sf"/>
</dbReference>
<dbReference type="RefSeq" id="WP_202103864.1">
    <property type="nucleotide sequence ID" value="NZ_JAERTY010000008.1"/>
</dbReference>
<name>A0ABS1R7H5_9SPHI</name>
<dbReference type="EMBL" id="JAERTY010000008">
    <property type="protein sequence ID" value="MBL1410169.1"/>
    <property type="molecule type" value="Genomic_DNA"/>
</dbReference>
<dbReference type="InterPro" id="IPR013783">
    <property type="entry name" value="Ig-like_fold"/>
</dbReference>
<comment type="caution">
    <text evidence="2">The sequence shown here is derived from an EMBL/GenBank/DDBJ whole genome shotgun (WGS) entry which is preliminary data.</text>
</comment>